<organism evidence="1 2">
    <name type="scientific">Chitinophaga pinensis (strain ATCC 43595 / DSM 2588 / LMG 13176 / NBRC 15968 / NCIMB 11800 / UQM 2034)</name>
    <dbReference type="NCBI Taxonomy" id="485918"/>
    <lineage>
        <taxon>Bacteria</taxon>
        <taxon>Pseudomonadati</taxon>
        <taxon>Bacteroidota</taxon>
        <taxon>Chitinophagia</taxon>
        <taxon>Chitinophagales</taxon>
        <taxon>Chitinophagaceae</taxon>
        <taxon>Chitinophaga</taxon>
    </lineage>
</organism>
<dbReference type="RefSeq" id="WP_012791143.1">
    <property type="nucleotide sequence ID" value="NC_013132.1"/>
</dbReference>
<reference evidence="1 2" key="2">
    <citation type="journal article" date="2010" name="Stand. Genomic Sci.">
        <title>Complete genome sequence of Chitinophaga pinensis type strain (UQM 2034).</title>
        <authorList>
            <person name="Glavina Del Rio T."/>
            <person name="Abt B."/>
            <person name="Spring S."/>
            <person name="Lapidus A."/>
            <person name="Nolan M."/>
            <person name="Tice H."/>
            <person name="Copeland A."/>
            <person name="Cheng J.F."/>
            <person name="Chen F."/>
            <person name="Bruce D."/>
            <person name="Goodwin L."/>
            <person name="Pitluck S."/>
            <person name="Ivanova N."/>
            <person name="Mavromatis K."/>
            <person name="Mikhailova N."/>
            <person name="Pati A."/>
            <person name="Chen A."/>
            <person name="Palaniappan K."/>
            <person name="Land M."/>
            <person name="Hauser L."/>
            <person name="Chang Y.J."/>
            <person name="Jeffries C.D."/>
            <person name="Chain P."/>
            <person name="Saunders E."/>
            <person name="Detter J.C."/>
            <person name="Brettin T."/>
            <person name="Rohde M."/>
            <person name="Goker M."/>
            <person name="Bristow J."/>
            <person name="Eisen J.A."/>
            <person name="Markowitz V."/>
            <person name="Hugenholtz P."/>
            <person name="Kyrpides N.C."/>
            <person name="Klenk H.P."/>
            <person name="Lucas S."/>
        </authorList>
    </citation>
    <scope>NUCLEOTIDE SEQUENCE [LARGE SCALE GENOMIC DNA]</scope>
    <source>
        <strain evidence="2">ATCC 43595 / DSM 2588 / LMG 13176 / NBRC 15968 / NCIMB 11800 / UQM 2034</strain>
    </source>
</reference>
<accession>A0A979G593</accession>
<dbReference type="KEGG" id="cpi:Cpin_3504"/>
<sequence>MDQEKAEQLLIVENSIAIIETKKKLSVDDREALYRNLLTLKEKIKHSSVSEGWQAILDFFAAVFKMFP</sequence>
<dbReference type="Proteomes" id="UP000002215">
    <property type="component" value="Chromosome"/>
</dbReference>
<protein>
    <submittedName>
        <fullName evidence="1">Uncharacterized protein</fullName>
    </submittedName>
</protein>
<evidence type="ECO:0000313" key="1">
    <source>
        <dbReference type="EMBL" id="ACU60968.1"/>
    </source>
</evidence>
<evidence type="ECO:0000313" key="2">
    <source>
        <dbReference type="Proteomes" id="UP000002215"/>
    </source>
</evidence>
<dbReference type="EMBL" id="CP001699">
    <property type="protein sequence ID" value="ACU60968.1"/>
    <property type="molecule type" value="Genomic_DNA"/>
</dbReference>
<reference evidence="2" key="1">
    <citation type="submission" date="2009-08" db="EMBL/GenBank/DDBJ databases">
        <title>The complete genome of Chitinophaga pinensis DSM 2588.</title>
        <authorList>
            <consortium name="US DOE Joint Genome Institute (JGI-PGF)"/>
            <person name="Lucas S."/>
            <person name="Copeland A."/>
            <person name="Lapidus A."/>
            <person name="Glavina del Rio T."/>
            <person name="Dalin E."/>
            <person name="Tice H."/>
            <person name="Bruce D."/>
            <person name="Goodwin L."/>
            <person name="Pitluck S."/>
            <person name="Kyrpides N."/>
            <person name="Mavromatis K."/>
            <person name="Ivanova N."/>
            <person name="Mikhailova N."/>
            <person name="Sims D."/>
            <person name="Meinche L."/>
            <person name="Brettin T."/>
            <person name="Detter J.C."/>
            <person name="Han C."/>
            <person name="Larimer F."/>
            <person name="Land M."/>
            <person name="Hauser L."/>
            <person name="Markowitz V."/>
            <person name="Cheng J.-F."/>
            <person name="Hugenholtz P."/>
            <person name="Woyke T."/>
            <person name="Wu D."/>
            <person name="Spring S."/>
            <person name="Klenk H.-P."/>
            <person name="Eisen J.A."/>
        </authorList>
    </citation>
    <scope>NUCLEOTIDE SEQUENCE [LARGE SCALE GENOMIC DNA]</scope>
    <source>
        <strain evidence="2">ATCC 43595 / DSM 2588 / LMG 13176 / NBRC 15968 / NCIMB 11800 / UQM 2034</strain>
    </source>
</reference>
<proteinExistence type="predicted"/>
<name>A0A979G593_CHIPD</name>
<gene>
    <name evidence="1" type="ordered locus">Cpin_3504</name>
</gene>
<dbReference type="AlphaFoldDB" id="A0A979G593"/>